<dbReference type="GeneID" id="14923309"/>
<feature type="repeat" description="RCC1" evidence="2">
    <location>
        <begin position="56"/>
        <end position="108"/>
    </location>
</feature>
<keyword evidence="1" id="KW-0677">Repeat</keyword>
<dbReference type="SUPFAM" id="SSF50985">
    <property type="entry name" value="RCC1/BLIP-II"/>
    <property type="match status" value="2"/>
</dbReference>
<feature type="repeat" description="RCC1" evidence="2">
    <location>
        <begin position="177"/>
        <end position="228"/>
    </location>
</feature>
<proteinExistence type="predicted"/>
<name>L8HAZ4_ACACF</name>
<evidence type="ECO:0000313" key="5">
    <source>
        <dbReference type="Proteomes" id="UP000011083"/>
    </source>
</evidence>
<evidence type="ECO:0000256" key="2">
    <source>
        <dbReference type="PROSITE-ProRule" id="PRU00235"/>
    </source>
</evidence>
<dbReference type="PANTHER" id="PTHR22870">
    <property type="entry name" value="REGULATOR OF CHROMOSOME CONDENSATION"/>
    <property type="match status" value="1"/>
</dbReference>
<protein>
    <submittedName>
        <fullName evidence="4">Regulator of chromosome condensation, RCC1, putative</fullName>
    </submittedName>
</protein>
<dbReference type="OMA" id="SICASEF"/>
<dbReference type="InterPro" id="IPR051210">
    <property type="entry name" value="Ub_ligase/GEF_domain"/>
</dbReference>
<reference evidence="4 5" key="1">
    <citation type="journal article" date="2013" name="Genome Biol.">
        <title>Genome of Acanthamoeba castellanii highlights extensive lateral gene transfer and early evolution of tyrosine kinase signaling.</title>
        <authorList>
            <person name="Clarke M."/>
            <person name="Lohan A.J."/>
            <person name="Liu B."/>
            <person name="Lagkouvardos I."/>
            <person name="Roy S."/>
            <person name="Zafar N."/>
            <person name="Bertelli C."/>
            <person name="Schilde C."/>
            <person name="Kianianmomeni A."/>
            <person name="Burglin T.R."/>
            <person name="Frech C."/>
            <person name="Turcotte B."/>
            <person name="Kopec K.O."/>
            <person name="Synnott J.M."/>
            <person name="Choo C."/>
            <person name="Paponov I."/>
            <person name="Finkler A."/>
            <person name="Soon Heng Tan C."/>
            <person name="Hutchins A.P."/>
            <person name="Weinmeier T."/>
            <person name="Rattei T."/>
            <person name="Chu J.S."/>
            <person name="Gimenez G."/>
            <person name="Irimia M."/>
            <person name="Rigden D.J."/>
            <person name="Fitzpatrick D.A."/>
            <person name="Lorenzo-Morales J."/>
            <person name="Bateman A."/>
            <person name="Chiu C.H."/>
            <person name="Tang P."/>
            <person name="Hegemann P."/>
            <person name="Fromm H."/>
            <person name="Raoult D."/>
            <person name="Greub G."/>
            <person name="Miranda-Saavedra D."/>
            <person name="Chen N."/>
            <person name="Nash P."/>
            <person name="Ginger M.L."/>
            <person name="Horn M."/>
            <person name="Schaap P."/>
            <person name="Caler L."/>
            <person name="Loftus B."/>
        </authorList>
    </citation>
    <scope>NUCLEOTIDE SEQUENCE [LARGE SCALE GENOMIC DNA]</scope>
    <source>
        <strain evidence="4 5">Neff</strain>
    </source>
</reference>
<gene>
    <name evidence="4" type="ORF">ACA1_253720</name>
</gene>
<accession>L8HAZ4</accession>
<organism evidence="4 5">
    <name type="scientific">Acanthamoeba castellanii (strain ATCC 30010 / Neff)</name>
    <dbReference type="NCBI Taxonomy" id="1257118"/>
    <lineage>
        <taxon>Eukaryota</taxon>
        <taxon>Amoebozoa</taxon>
        <taxon>Discosea</taxon>
        <taxon>Longamoebia</taxon>
        <taxon>Centramoebida</taxon>
        <taxon>Acanthamoebidae</taxon>
        <taxon>Acanthamoeba</taxon>
    </lineage>
</organism>
<keyword evidence="5" id="KW-1185">Reference proteome</keyword>
<dbReference type="RefSeq" id="XP_004367631.1">
    <property type="nucleotide sequence ID" value="XM_004367574.1"/>
</dbReference>
<dbReference type="Gene3D" id="2.130.10.30">
    <property type="entry name" value="Regulator of chromosome condensation 1/beta-lactamase-inhibitor protein II"/>
    <property type="match status" value="2"/>
</dbReference>
<feature type="repeat" description="RCC1" evidence="2">
    <location>
        <begin position="109"/>
        <end position="176"/>
    </location>
</feature>
<dbReference type="EMBL" id="KB007885">
    <property type="protein sequence ID" value="ELR22375.1"/>
    <property type="molecule type" value="Genomic_DNA"/>
</dbReference>
<dbReference type="STRING" id="1257118.L8HAZ4"/>
<dbReference type="KEGG" id="acan:ACA1_253720"/>
<dbReference type="OrthoDB" id="5370059at2759"/>
<feature type="repeat" description="RCC1" evidence="2">
    <location>
        <begin position="3"/>
        <end position="55"/>
    </location>
</feature>
<feature type="region of interest" description="Disordered" evidence="3">
    <location>
        <begin position="346"/>
        <end position="366"/>
    </location>
</feature>
<dbReference type="VEuPathDB" id="AmoebaDB:ACA1_253720"/>
<evidence type="ECO:0000256" key="3">
    <source>
        <dbReference type="SAM" id="MobiDB-lite"/>
    </source>
</evidence>
<feature type="repeat" description="RCC1" evidence="2">
    <location>
        <begin position="281"/>
        <end position="335"/>
    </location>
</feature>
<evidence type="ECO:0000256" key="1">
    <source>
        <dbReference type="ARBA" id="ARBA00022737"/>
    </source>
</evidence>
<dbReference type="Pfam" id="PF00415">
    <property type="entry name" value="RCC1"/>
    <property type="match status" value="6"/>
</dbReference>
<evidence type="ECO:0000313" key="4">
    <source>
        <dbReference type="EMBL" id="ELR22375.1"/>
    </source>
</evidence>
<dbReference type="PANTHER" id="PTHR22870:SF408">
    <property type="entry name" value="OS09G0560450 PROTEIN"/>
    <property type="match status" value="1"/>
</dbReference>
<sequence>MRGVVLSAGGGQHGSLGQGDAVTQLSVLTPIRALEAHRVVAVSAGGHHSLVLTEEGRVFSFGNGLHGRLGHGNEETCFEPRRIAFFDTTAGVAKISAGTTHSLALTKDGKAYSFGFGMFGRLGHGDETDQLLPREITLRGHGASPPVGDRVEENETDPVIEHVAAGYFHSLLLTTDGRVYSFGAGVMGALGHGDRDKRLRPTMIEALADRRIVSMACGSANTLVLDDEGRVFFFGLDYSEFPKFTEGQARFVLLPSALGLAEEITEVRAGEGHCLLLTREGKLLAFGLGKNGRLGLGDETNRLAPTAVTFPSNGTTSVEIDIACGAKHGLALVDVPGEGPRLYAFGSGDQGQLANGHRQDRASPTATTTSLPALLHQHIVPAAISAGKAHSLVLL</sequence>
<dbReference type="Proteomes" id="UP000011083">
    <property type="component" value="Unassembled WGS sequence"/>
</dbReference>
<dbReference type="PRINTS" id="PR00633">
    <property type="entry name" value="RCCNDNSATION"/>
</dbReference>
<dbReference type="InterPro" id="IPR000408">
    <property type="entry name" value="Reg_chr_condens"/>
</dbReference>
<dbReference type="AlphaFoldDB" id="L8HAZ4"/>
<dbReference type="PROSITE" id="PS00626">
    <property type="entry name" value="RCC1_2"/>
    <property type="match status" value="2"/>
</dbReference>
<feature type="repeat" description="RCC1" evidence="2">
    <location>
        <begin position="340"/>
        <end position="395"/>
    </location>
</feature>
<dbReference type="PROSITE" id="PS50012">
    <property type="entry name" value="RCC1_3"/>
    <property type="match status" value="6"/>
</dbReference>
<dbReference type="InterPro" id="IPR009091">
    <property type="entry name" value="RCC1/BLIP-II"/>
</dbReference>